<sequence>MFESISRLASEYYTRANILLNNVPIFHTLTCNPVTALTMAS</sequence>
<reference evidence="1" key="1">
    <citation type="submission" date="2014-11" db="EMBL/GenBank/DDBJ databases">
        <authorList>
            <person name="Amaro Gonzalez C."/>
        </authorList>
    </citation>
    <scope>NUCLEOTIDE SEQUENCE</scope>
</reference>
<name>A0A0E9VWR4_ANGAN</name>
<protein>
    <submittedName>
        <fullName evidence="1">Uncharacterized protein</fullName>
    </submittedName>
</protein>
<evidence type="ECO:0000313" key="1">
    <source>
        <dbReference type="EMBL" id="JAH81713.1"/>
    </source>
</evidence>
<dbReference type="AlphaFoldDB" id="A0A0E9VWR4"/>
<accession>A0A0E9VWR4</accession>
<dbReference type="EMBL" id="GBXM01026864">
    <property type="protein sequence ID" value="JAH81713.1"/>
    <property type="molecule type" value="Transcribed_RNA"/>
</dbReference>
<proteinExistence type="predicted"/>
<organism evidence="1">
    <name type="scientific">Anguilla anguilla</name>
    <name type="common">European freshwater eel</name>
    <name type="synonym">Muraena anguilla</name>
    <dbReference type="NCBI Taxonomy" id="7936"/>
    <lineage>
        <taxon>Eukaryota</taxon>
        <taxon>Metazoa</taxon>
        <taxon>Chordata</taxon>
        <taxon>Craniata</taxon>
        <taxon>Vertebrata</taxon>
        <taxon>Euteleostomi</taxon>
        <taxon>Actinopterygii</taxon>
        <taxon>Neopterygii</taxon>
        <taxon>Teleostei</taxon>
        <taxon>Anguilliformes</taxon>
        <taxon>Anguillidae</taxon>
        <taxon>Anguilla</taxon>
    </lineage>
</organism>
<reference evidence="1" key="2">
    <citation type="journal article" date="2015" name="Fish Shellfish Immunol.">
        <title>Early steps in the European eel (Anguilla anguilla)-Vibrio vulnificus interaction in the gills: Role of the RtxA13 toxin.</title>
        <authorList>
            <person name="Callol A."/>
            <person name="Pajuelo D."/>
            <person name="Ebbesson L."/>
            <person name="Teles M."/>
            <person name="MacKenzie S."/>
            <person name="Amaro C."/>
        </authorList>
    </citation>
    <scope>NUCLEOTIDE SEQUENCE</scope>
</reference>